<keyword evidence="2" id="KW-1185">Reference proteome</keyword>
<protein>
    <submittedName>
        <fullName evidence="1">Uncharacterized protein</fullName>
    </submittedName>
</protein>
<organism evidence="1 2">
    <name type="scientific">Penicillium vulpinum</name>
    <dbReference type="NCBI Taxonomy" id="29845"/>
    <lineage>
        <taxon>Eukaryota</taxon>
        <taxon>Fungi</taxon>
        <taxon>Dikarya</taxon>
        <taxon>Ascomycota</taxon>
        <taxon>Pezizomycotina</taxon>
        <taxon>Eurotiomycetes</taxon>
        <taxon>Eurotiomycetidae</taxon>
        <taxon>Eurotiales</taxon>
        <taxon>Aspergillaceae</taxon>
        <taxon>Penicillium</taxon>
    </lineage>
</organism>
<dbReference type="AlphaFoldDB" id="A0A1V6R330"/>
<gene>
    <name evidence="1" type="ORF">PENVUL_c101G05838</name>
</gene>
<proteinExistence type="predicted"/>
<accession>A0A1V6R330</accession>
<evidence type="ECO:0000313" key="1">
    <source>
        <dbReference type="EMBL" id="OQD95791.1"/>
    </source>
</evidence>
<sequence length="111" mass="12365">MSRIQNRQPVNVYRPASEVLYDVTECVIDDKQSYRDMVKEWKRSLSDREDWQKRILTEAFADACSDYSPPESDDDSVAVDDDVETIPTVAPAVTAEASTDGSVTVTADVST</sequence>
<dbReference type="EMBL" id="MDYP01000101">
    <property type="protein sequence ID" value="OQD95791.1"/>
    <property type="molecule type" value="Genomic_DNA"/>
</dbReference>
<name>A0A1V6R330_9EURO</name>
<comment type="caution">
    <text evidence="1">The sequence shown here is derived from an EMBL/GenBank/DDBJ whole genome shotgun (WGS) entry which is preliminary data.</text>
</comment>
<evidence type="ECO:0000313" key="2">
    <source>
        <dbReference type="Proteomes" id="UP000191518"/>
    </source>
</evidence>
<dbReference type="Proteomes" id="UP000191518">
    <property type="component" value="Unassembled WGS sequence"/>
</dbReference>
<reference evidence="2" key="1">
    <citation type="journal article" date="2017" name="Nat. Microbiol.">
        <title>Global analysis of biosynthetic gene clusters reveals vast potential of secondary metabolite production in Penicillium species.</title>
        <authorList>
            <person name="Nielsen J.C."/>
            <person name="Grijseels S."/>
            <person name="Prigent S."/>
            <person name="Ji B."/>
            <person name="Dainat J."/>
            <person name="Nielsen K.F."/>
            <person name="Frisvad J.C."/>
            <person name="Workman M."/>
            <person name="Nielsen J."/>
        </authorList>
    </citation>
    <scope>NUCLEOTIDE SEQUENCE [LARGE SCALE GENOMIC DNA]</scope>
    <source>
        <strain evidence="2">IBT 29486</strain>
    </source>
</reference>